<evidence type="ECO:0000313" key="10">
    <source>
        <dbReference type="EMBL" id="MPR33520.1"/>
    </source>
</evidence>
<feature type="transmembrane region" description="Helical" evidence="7">
    <location>
        <begin position="686"/>
        <end position="706"/>
    </location>
</feature>
<keyword evidence="5 7" id="KW-0472">Membrane</keyword>
<dbReference type="Pfam" id="PF12704">
    <property type="entry name" value="MacB_PCD"/>
    <property type="match status" value="1"/>
</dbReference>
<evidence type="ECO:0000256" key="1">
    <source>
        <dbReference type="ARBA" id="ARBA00004651"/>
    </source>
</evidence>
<dbReference type="GO" id="GO:0022857">
    <property type="term" value="F:transmembrane transporter activity"/>
    <property type="evidence" value="ECO:0007669"/>
    <property type="project" value="TreeGrafter"/>
</dbReference>
<comment type="subcellular location">
    <subcellularLocation>
        <location evidence="1">Cell membrane</location>
        <topology evidence="1">Multi-pass membrane protein</topology>
    </subcellularLocation>
</comment>
<keyword evidence="6" id="KW-0175">Coiled coil</keyword>
<comment type="caution">
    <text evidence="10">The sequence shown here is derived from an EMBL/GenBank/DDBJ whole genome shotgun (WGS) entry which is preliminary data.</text>
</comment>
<feature type="transmembrane region" description="Helical" evidence="7">
    <location>
        <begin position="385"/>
        <end position="406"/>
    </location>
</feature>
<evidence type="ECO:0000256" key="5">
    <source>
        <dbReference type="ARBA" id="ARBA00023136"/>
    </source>
</evidence>
<evidence type="ECO:0000259" key="9">
    <source>
        <dbReference type="Pfam" id="PF12704"/>
    </source>
</evidence>
<feature type="transmembrane region" description="Helical" evidence="7">
    <location>
        <begin position="427"/>
        <end position="451"/>
    </location>
</feature>
<feature type="domain" description="ABC3 transporter permease C-terminal" evidence="8">
    <location>
        <begin position="295"/>
        <end position="410"/>
    </location>
</feature>
<evidence type="ECO:0000256" key="3">
    <source>
        <dbReference type="ARBA" id="ARBA00022692"/>
    </source>
</evidence>
<dbReference type="PANTHER" id="PTHR30572">
    <property type="entry name" value="MEMBRANE COMPONENT OF TRANSPORTER-RELATED"/>
    <property type="match status" value="1"/>
</dbReference>
<evidence type="ECO:0000256" key="4">
    <source>
        <dbReference type="ARBA" id="ARBA00022989"/>
    </source>
</evidence>
<gene>
    <name evidence="10" type="ORF">GBK04_09110</name>
</gene>
<accession>A0A7C9BEB2</accession>
<feature type="domain" description="ABC3 transporter permease C-terminal" evidence="8">
    <location>
        <begin position="689"/>
        <end position="801"/>
    </location>
</feature>
<evidence type="ECO:0000256" key="6">
    <source>
        <dbReference type="SAM" id="Coils"/>
    </source>
</evidence>
<dbReference type="PANTHER" id="PTHR30572:SF18">
    <property type="entry name" value="ABC-TYPE MACROLIDE FAMILY EXPORT SYSTEM PERMEASE COMPONENT 2"/>
    <property type="match status" value="1"/>
</dbReference>
<feature type="transmembrane region" description="Helical" evidence="7">
    <location>
        <begin position="741"/>
        <end position="760"/>
    </location>
</feature>
<feature type="domain" description="MacB-like periplasmic core" evidence="9">
    <location>
        <begin position="20"/>
        <end position="247"/>
    </location>
</feature>
<dbReference type="InterPro" id="IPR050250">
    <property type="entry name" value="Macrolide_Exporter_MacB"/>
</dbReference>
<dbReference type="Proteomes" id="UP000479293">
    <property type="component" value="Unassembled WGS sequence"/>
</dbReference>
<keyword evidence="3 7" id="KW-0812">Transmembrane</keyword>
<feature type="coiled-coil region" evidence="6">
    <location>
        <begin position="231"/>
        <end position="258"/>
    </location>
</feature>
<name>A0A7C9BEB2_9BACT</name>
<dbReference type="InterPro" id="IPR025857">
    <property type="entry name" value="MacB_PCD"/>
</dbReference>
<keyword evidence="4 7" id="KW-1133">Transmembrane helix</keyword>
<protein>
    <submittedName>
        <fullName evidence="10">FtsX-like permease family protein</fullName>
    </submittedName>
</protein>
<dbReference type="RefSeq" id="WP_152758832.1">
    <property type="nucleotide sequence ID" value="NZ_WHLY01000002.1"/>
</dbReference>
<dbReference type="AlphaFoldDB" id="A0A7C9BEB2"/>
<keyword evidence="2" id="KW-1003">Cell membrane</keyword>
<keyword evidence="11" id="KW-1185">Reference proteome</keyword>
<dbReference type="EMBL" id="WHLY01000002">
    <property type="protein sequence ID" value="MPR33520.1"/>
    <property type="molecule type" value="Genomic_DNA"/>
</dbReference>
<sequence length="809" mass="90265">MLKNYIKIAFRNLFRNRVFSLINIIGLGLGIAAFVFILEYVSLEKSVNQFHTNIGRMYRLLEEDENGQFGSQVAPGWAPIAQERFPEITDYCRFEEGIASGIVQKAKGDVSFREENIGYVEGNFFSFFNFPLVSGKAEALKQPNTVFLSASSAQKYFSGESPLGQTLTLYNQFGKTPYTVGGVFADMTDQSDIRYDLVFSLETLRNPANLNGNDWAALDNIEDTYITTILLTKDKTDYRQLEKKLEALRNEQKIVEETGTDFRLQPVANLHLAASTNDPFPTVGNVRYVYILAGVALLILFIAWFNYVNLSTANALKRAGEVGVRKAIGATQSNLIRQFLGESLLTNFLGFGLASVLIISLQPFFQELIGKEVSLQILSETPVWAYGLGMLMAGTLLSGLYTAWVLSNFKPIETLKGKVGSNAKGIWLRKGLVVGQFAISTCLILATIVIFSQLRYMQNLDLGIKAEQMLVISGPQINKDSTFSIRKSAFANTLAQQSFVQEYGTSGSVPGRYYNFRTAGFTQPGSRPKDELKSYAFAIIGDRYLKTYGIPLVAGRNFTPEETAVEWNDNSKVLLNERAVAELGFKSPEEAIRTKVKWDERYLDVIGVVKDYHHTSVQNDIDPVFFYPQNSSSYYSIRLTPEHMSDKVASLEKLYKSSFPGNPFEYFFVDENYQKAYVTERQYGQLFSTASILAIFIACLGLFGLATFTVEARTKEIGVRKVLGASVASVVVLLSKDFLKLVGIGILIAAPVAAYFLRQWLQDFAYRIDIEWWVYAATGLVAVSIACLTVGYQSVRAGLMNPVDSLRSE</sequence>
<feature type="transmembrane region" description="Helical" evidence="7">
    <location>
        <begin position="344"/>
        <end position="365"/>
    </location>
</feature>
<feature type="transmembrane region" description="Helical" evidence="7">
    <location>
        <begin position="21"/>
        <end position="43"/>
    </location>
</feature>
<evidence type="ECO:0000313" key="11">
    <source>
        <dbReference type="Proteomes" id="UP000479293"/>
    </source>
</evidence>
<proteinExistence type="predicted"/>
<feature type="transmembrane region" description="Helical" evidence="7">
    <location>
        <begin position="288"/>
        <end position="308"/>
    </location>
</feature>
<feature type="transmembrane region" description="Helical" evidence="7">
    <location>
        <begin position="718"/>
        <end position="735"/>
    </location>
</feature>
<evidence type="ECO:0000256" key="2">
    <source>
        <dbReference type="ARBA" id="ARBA00022475"/>
    </source>
</evidence>
<dbReference type="GO" id="GO:0005886">
    <property type="term" value="C:plasma membrane"/>
    <property type="evidence" value="ECO:0007669"/>
    <property type="project" value="UniProtKB-SubCell"/>
</dbReference>
<evidence type="ECO:0000256" key="7">
    <source>
        <dbReference type="SAM" id="Phobius"/>
    </source>
</evidence>
<evidence type="ECO:0000259" key="8">
    <source>
        <dbReference type="Pfam" id="PF02687"/>
    </source>
</evidence>
<reference evidence="10 11" key="1">
    <citation type="submission" date="2019-10" db="EMBL/GenBank/DDBJ databases">
        <title>Draft Genome Sequence of Cytophagaceae sp. SJW1-29.</title>
        <authorList>
            <person name="Choi A."/>
        </authorList>
    </citation>
    <scope>NUCLEOTIDE SEQUENCE [LARGE SCALE GENOMIC DNA]</scope>
    <source>
        <strain evidence="10 11">SJW1-29</strain>
    </source>
</reference>
<dbReference type="Pfam" id="PF02687">
    <property type="entry name" value="FtsX"/>
    <property type="match status" value="2"/>
</dbReference>
<dbReference type="InterPro" id="IPR003838">
    <property type="entry name" value="ABC3_permease_C"/>
</dbReference>
<feature type="transmembrane region" description="Helical" evidence="7">
    <location>
        <begin position="772"/>
        <end position="792"/>
    </location>
</feature>
<organism evidence="10 11">
    <name type="scientific">Salmonirosea aquatica</name>
    <dbReference type="NCBI Taxonomy" id="2654236"/>
    <lineage>
        <taxon>Bacteria</taxon>
        <taxon>Pseudomonadati</taxon>
        <taxon>Bacteroidota</taxon>
        <taxon>Cytophagia</taxon>
        <taxon>Cytophagales</taxon>
        <taxon>Spirosomataceae</taxon>
        <taxon>Salmonirosea</taxon>
    </lineage>
</organism>